<keyword evidence="4" id="KW-1185">Reference proteome</keyword>
<dbReference type="EMBL" id="FCOW01000010">
    <property type="protein sequence ID" value="CVK19565.1"/>
    <property type="molecule type" value="Genomic_DNA"/>
</dbReference>
<dbReference type="InterPro" id="IPR010982">
    <property type="entry name" value="Lambda_DNA-bd_dom_sf"/>
</dbReference>
<evidence type="ECO:0000313" key="4">
    <source>
        <dbReference type="Proteomes" id="UP000245702"/>
    </source>
</evidence>
<dbReference type="SUPFAM" id="SSF47413">
    <property type="entry name" value="lambda repressor-like DNA-binding domains"/>
    <property type="match status" value="1"/>
</dbReference>
<evidence type="ECO:0000259" key="2">
    <source>
        <dbReference type="PROSITE" id="PS50943"/>
    </source>
</evidence>
<dbReference type="SMART" id="SM00530">
    <property type="entry name" value="HTH_XRE"/>
    <property type="match status" value="1"/>
</dbReference>
<dbReference type="InterPro" id="IPR001387">
    <property type="entry name" value="Cro/C1-type_HTH"/>
</dbReference>
<dbReference type="RefSeq" id="WP_075757452.1">
    <property type="nucleotide sequence ID" value="NZ_CP146991.1"/>
</dbReference>
<dbReference type="CDD" id="cd00093">
    <property type="entry name" value="HTH_XRE"/>
    <property type="match status" value="1"/>
</dbReference>
<organism evidence="3 4">
    <name type="scientific">Sporomusa sphaeroides DSM 2875</name>
    <dbReference type="NCBI Taxonomy" id="1337886"/>
    <lineage>
        <taxon>Bacteria</taxon>
        <taxon>Bacillati</taxon>
        <taxon>Bacillota</taxon>
        <taxon>Negativicutes</taxon>
        <taxon>Selenomonadales</taxon>
        <taxon>Sporomusaceae</taxon>
        <taxon>Sporomusa</taxon>
    </lineage>
</organism>
<reference evidence="3 4" key="1">
    <citation type="submission" date="2016-01" db="EMBL/GenBank/DDBJ databases">
        <authorList>
            <person name="Brown R."/>
        </authorList>
    </citation>
    <scope>NUCLEOTIDE SEQUENCE [LARGE SCALE GENOMIC DNA]</scope>
    <source>
        <strain evidence="3">Sporomusa sphaeroides DSM 2875</strain>
    </source>
</reference>
<proteinExistence type="predicted"/>
<dbReference type="Gene3D" id="1.10.260.40">
    <property type="entry name" value="lambda repressor-like DNA-binding domains"/>
    <property type="match status" value="1"/>
</dbReference>
<gene>
    <name evidence="3" type="ORF">SSPH_02218</name>
</gene>
<name>A0ABM9W3L6_9FIRM</name>
<dbReference type="Proteomes" id="UP000245702">
    <property type="component" value="Unassembled WGS sequence"/>
</dbReference>
<evidence type="ECO:0000256" key="1">
    <source>
        <dbReference type="ARBA" id="ARBA00023125"/>
    </source>
</evidence>
<feature type="domain" description="HTH cro/C1-type" evidence="2">
    <location>
        <begin position="7"/>
        <end position="61"/>
    </location>
</feature>
<dbReference type="PANTHER" id="PTHR46797:SF1">
    <property type="entry name" value="METHYLPHOSPHONATE SYNTHASE"/>
    <property type="match status" value="1"/>
</dbReference>
<protein>
    <submittedName>
        <fullName evidence="3">Helix-turn-helix domain protein</fullName>
    </submittedName>
</protein>
<accession>A0ABM9W3L6</accession>
<dbReference type="PANTHER" id="PTHR46797">
    <property type="entry name" value="HTH-TYPE TRANSCRIPTIONAL REGULATOR"/>
    <property type="match status" value="1"/>
</dbReference>
<dbReference type="InterPro" id="IPR050807">
    <property type="entry name" value="TransReg_Diox_bact_type"/>
</dbReference>
<evidence type="ECO:0000313" key="3">
    <source>
        <dbReference type="EMBL" id="CVK19565.1"/>
    </source>
</evidence>
<comment type="caution">
    <text evidence="3">The sequence shown here is derived from an EMBL/GenBank/DDBJ whole genome shotgun (WGS) entry which is preliminary data.</text>
</comment>
<dbReference type="Pfam" id="PF01381">
    <property type="entry name" value="HTH_3"/>
    <property type="match status" value="1"/>
</dbReference>
<dbReference type="PROSITE" id="PS50943">
    <property type="entry name" value="HTH_CROC1"/>
    <property type="match status" value="1"/>
</dbReference>
<sequence>MNFGEKVRYIRKKFSLTTEQLARLLNVTQSYISHVENNRRKFGRDKIALLANKLYIPVEFFLREDVKTLEQITFNNHLTAIFKDENYPNYFGVVDQAVKAKISPEELEQAIEFIKKYKRMY</sequence>
<keyword evidence="1" id="KW-0238">DNA-binding</keyword>